<dbReference type="SUPFAM" id="SSF56176">
    <property type="entry name" value="FAD-binding/transporter-associated domain-like"/>
    <property type="match status" value="1"/>
</dbReference>
<dbReference type="PANTHER" id="PTHR46568">
    <property type="entry name" value="ALKYLDIHYDROXYACETONEPHOSPHATE SYNTHASE, PEROXISOMAL"/>
    <property type="match status" value="1"/>
</dbReference>
<dbReference type="Gene3D" id="3.30.43.10">
    <property type="entry name" value="Uridine Diphospho-n-acetylenolpyruvylglucosamine Reductase, domain 2"/>
    <property type="match status" value="1"/>
</dbReference>
<dbReference type="InterPro" id="IPR025650">
    <property type="entry name" value="Alkyl-DHAP_Synthase"/>
</dbReference>
<reference evidence="3" key="1">
    <citation type="submission" date="2018-05" db="EMBL/GenBank/DDBJ databases">
        <authorList>
            <person name="Lanie J.A."/>
            <person name="Ng W.-L."/>
            <person name="Kazmierczak K.M."/>
            <person name="Andrzejewski T.M."/>
            <person name="Davidsen T.M."/>
            <person name="Wayne K.J."/>
            <person name="Tettelin H."/>
            <person name="Glass J.I."/>
            <person name="Rusch D."/>
            <person name="Podicherti R."/>
            <person name="Tsui H.-C.T."/>
            <person name="Winkler M.E."/>
        </authorList>
    </citation>
    <scope>NUCLEOTIDE SEQUENCE</scope>
</reference>
<dbReference type="InterPro" id="IPR016166">
    <property type="entry name" value="FAD-bd_PCMH"/>
</dbReference>
<name>A0A382ARG2_9ZZZZ</name>
<dbReference type="InterPro" id="IPR006094">
    <property type="entry name" value="Oxid_FAD_bind_N"/>
</dbReference>
<dbReference type="EMBL" id="UINC01026523">
    <property type="protein sequence ID" value="SVB04135.1"/>
    <property type="molecule type" value="Genomic_DNA"/>
</dbReference>
<evidence type="ECO:0000259" key="2">
    <source>
        <dbReference type="PROSITE" id="PS51387"/>
    </source>
</evidence>
<dbReference type="AlphaFoldDB" id="A0A382ARG2"/>
<dbReference type="Pfam" id="PF01565">
    <property type="entry name" value="FAD_binding_4"/>
    <property type="match status" value="1"/>
</dbReference>
<organism evidence="3">
    <name type="scientific">marine metagenome</name>
    <dbReference type="NCBI Taxonomy" id="408172"/>
    <lineage>
        <taxon>unclassified sequences</taxon>
        <taxon>metagenomes</taxon>
        <taxon>ecological metagenomes</taxon>
    </lineage>
</organism>
<comment type="similarity">
    <text evidence="1">Belongs to the FAD-binding oxidoreductase/transferase type 4 family.</text>
</comment>
<dbReference type="GO" id="GO:0008610">
    <property type="term" value="P:lipid biosynthetic process"/>
    <property type="evidence" value="ECO:0007669"/>
    <property type="project" value="InterPro"/>
</dbReference>
<dbReference type="InterPro" id="IPR036318">
    <property type="entry name" value="FAD-bd_PCMH-like_sf"/>
</dbReference>
<gene>
    <name evidence="3" type="ORF">METZ01_LOCUS156989</name>
</gene>
<dbReference type="PANTHER" id="PTHR46568:SF1">
    <property type="entry name" value="ALKYLDIHYDROXYACETONEPHOSPHATE SYNTHASE, PEROXISOMAL"/>
    <property type="match status" value="1"/>
</dbReference>
<feature type="domain" description="FAD-binding PCMH-type" evidence="2">
    <location>
        <begin position="91"/>
        <end position="168"/>
    </location>
</feature>
<dbReference type="GO" id="GO:0008609">
    <property type="term" value="F:alkylglycerone-phosphate synthase activity"/>
    <property type="evidence" value="ECO:0007669"/>
    <property type="project" value="InterPro"/>
</dbReference>
<protein>
    <recommendedName>
        <fullName evidence="2">FAD-binding PCMH-type domain-containing protein</fullName>
    </recommendedName>
</protein>
<evidence type="ECO:0000256" key="1">
    <source>
        <dbReference type="ARBA" id="ARBA00008000"/>
    </source>
</evidence>
<feature type="non-terminal residue" evidence="3">
    <location>
        <position position="168"/>
    </location>
</feature>
<accession>A0A382ARG2</accession>
<sequence length="168" mass="18620">MQKRKFWGWGYQDQVLSNDEDAAIESLIAAHFSLDEVPSLPIPLAEDIDLPKPRVKIPQTLEKVLSEDHLERLNHSYGKSFPDLARAMLKLFPHPPDLVAFPNNQEDVVNVLDWADQNNIAVIPYGGGSSVCGGVETSVGDAYSGVISLDLRNLDKVLEIDKESRAAR</sequence>
<proteinExistence type="inferred from homology"/>
<dbReference type="PROSITE" id="PS51387">
    <property type="entry name" value="FAD_PCMH"/>
    <property type="match status" value="1"/>
</dbReference>
<dbReference type="GO" id="GO:0071949">
    <property type="term" value="F:FAD binding"/>
    <property type="evidence" value="ECO:0007669"/>
    <property type="project" value="InterPro"/>
</dbReference>
<dbReference type="InterPro" id="IPR016167">
    <property type="entry name" value="FAD-bd_PCMH_sub1"/>
</dbReference>
<evidence type="ECO:0000313" key="3">
    <source>
        <dbReference type="EMBL" id="SVB04135.1"/>
    </source>
</evidence>